<dbReference type="AlphaFoldDB" id="A0A2C6DHB6"/>
<proteinExistence type="predicted"/>
<sequence>MNNWIAVDWGTTNFRAFLMQGKHCIEQQSEGLGLLQVEPHRYQETLYQQLETWLKAGPLPIVMAGMVGSQQGWKEAPYVSAPCSFADLAQKAISLTTSWLSPVWIIPGVSCQSPYHQPDVMRGEEVQLAGLIALNAIENCRVILPGTHSKHVTISQGAITGYATYMTGELYSLLIERSILGKALPEQQESQSAFLSGVSMAQNGTPLSHLIFSARTRRLNKQIPEAHIADYLSGLMIGSEMAALTGCTHPLWCVGSPKLTQRYIQAAEYIGLKLNITNGDGCFIHGITHLYQHLSGEIA</sequence>
<dbReference type="InterPro" id="IPR042258">
    <property type="entry name" value="DGOK_N"/>
</dbReference>
<evidence type="ECO:0000313" key="1">
    <source>
        <dbReference type="EMBL" id="PHI28211.1"/>
    </source>
</evidence>
<dbReference type="STRING" id="1111728.GCA_000427805_02723"/>
<dbReference type="InterPro" id="IPR042257">
    <property type="entry name" value="DGOK_C"/>
</dbReference>
<dbReference type="Pfam" id="PF05035">
    <property type="entry name" value="DGOK"/>
    <property type="match status" value="1"/>
</dbReference>
<keyword evidence="1" id="KW-0808">Transferase</keyword>
<accession>A0A2C6DHB6</accession>
<dbReference type="RefSeq" id="WP_029093405.1">
    <property type="nucleotide sequence ID" value="NZ_PDDX01000001.1"/>
</dbReference>
<reference evidence="2" key="1">
    <citation type="submission" date="2017-09" db="EMBL/GenBank/DDBJ databases">
        <title>FDA dAtabase for Regulatory Grade micrObial Sequences (FDA-ARGOS): Supporting development and validation of Infectious Disease Dx tests.</title>
        <authorList>
            <person name="Minogue T."/>
            <person name="Wolcott M."/>
            <person name="Wasieloski L."/>
            <person name="Aguilar W."/>
            <person name="Moore D."/>
            <person name="Tallon L."/>
            <person name="Sadzewicz L."/>
            <person name="Ott S."/>
            <person name="Zhao X."/>
            <person name="Nagaraj S."/>
            <person name="Vavikolanu K."/>
            <person name="Aluvathingal J."/>
            <person name="Nadendla S."/>
            <person name="Sichtig H."/>
        </authorList>
    </citation>
    <scope>NUCLEOTIDE SEQUENCE [LARGE SCALE GENOMIC DNA]</scope>
    <source>
        <strain evidence="2">FDAARGOS_387</strain>
    </source>
</reference>
<dbReference type="Gene3D" id="3.30.420.310">
    <property type="entry name" value="2-keto-3-deoxy-galactonokinase, C-terminal domain"/>
    <property type="match status" value="1"/>
</dbReference>
<dbReference type="GO" id="GO:0008671">
    <property type="term" value="F:2-dehydro-3-deoxygalactonokinase activity"/>
    <property type="evidence" value="ECO:0007669"/>
    <property type="project" value="InterPro"/>
</dbReference>
<keyword evidence="1" id="KW-0418">Kinase</keyword>
<keyword evidence="2" id="KW-1185">Reference proteome</keyword>
<protein>
    <submittedName>
        <fullName evidence="1">2-dehydro-3-deoxygalactonokinase</fullName>
    </submittedName>
</protein>
<dbReference type="GO" id="GO:0034194">
    <property type="term" value="P:D-galactonate catabolic process"/>
    <property type="evidence" value="ECO:0007669"/>
    <property type="project" value="InterPro"/>
</dbReference>
<dbReference type="CDD" id="cd24012">
    <property type="entry name" value="ASKHA_NBD_KDGal-kinase"/>
    <property type="match status" value="1"/>
</dbReference>
<dbReference type="Proteomes" id="UP000224974">
    <property type="component" value="Unassembled WGS sequence"/>
</dbReference>
<evidence type="ECO:0000313" key="2">
    <source>
        <dbReference type="Proteomes" id="UP000224974"/>
    </source>
</evidence>
<dbReference type="EMBL" id="PDDX01000001">
    <property type="protein sequence ID" value="PHI28211.1"/>
    <property type="molecule type" value="Genomic_DNA"/>
</dbReference>
<comment type="caution">
    <text evidence="1">The sequence shown here is derived from an EMBL/GenBank/DDBJ whole genome shotgun (WGS) entry which is preliminary data.</text>
</comment>
<gene>
    <name evidence="1" type="ORF">CRN84_02070</name>
</gene>
<dbReference type="InterPro" id="IPR007729">
    <property type="entry name" value="DGOK"/>
</dbReference>
<name>A0A2C6DHB6_9GAMM</name>
<dbReference type="OrthoDB" id="256574at2"/>
<dbReference type="Gene3D" id="3.30.420.300">
    <property type="entry name" value="2-keto-3-deoxy-galactonokinase, substrate binding domain"/>
    <property type="match status" value="1"/>
</dbReference>
<organism evidence="1 2">
    <name type="scientific">Budvicia aquatica</name>
    <dbReference type="NCBI Taxonomy" id="82979"/>
    <lineage>
        <taxon>Bacteria</taxon>
        <taxon>Pseudomonadati</taxon>
        <taxon>Pseudomonadota</taxon>
        <taxon>Gammaproteobacteria</taxon>
        <taxon>Enterobacterales</taxon>
        <taxon>Budviciaceae</taxon>
        <taxon>Budvicia</taxon>
    </lineage>
</organism>